<dbReference type="GeneID" id="20214274"/>
<evidence type="ECO:0000256" key="7">
    <source>
        <dbReference type="ARBA" id="ARBA00022840"/>
    </source>
</evidence>
<feature type="domain" description="FDX-ACB" evidence="17">
    <location>
        <begin position="323"/>
        <end position="414"/>
    </location>
</feature>
<dbReference type="GO" id="GO:0004826">
    <property type="term" value="F:phenylalanine-tRNA ligase activity"/>
    <property type="evidence" value="ECO:0000318"/>
    <property type="project" value="GO_Central"/>
</dbReference>
<dbReference type="Proteomes" id="UP000015101">
    <property type="component" value="Unassembled WGS sequence"/>
</dbReference>
<dbReference type="FunFam" id="3.30.930.10:FF:000041">
    <property type="entry name" value="Phenylalanyl-tRNA synthetase 2, mitochondrial"/>
    <property type="match status" value="1"/>
</dbReference>
<dbReference type="Gene3D" id="3.30.70.380">
    <property type="entry name" value="Ferrodoxin-fold anticodon-binding domain"/>
    <property type="match status" value="1"/>
</dbReference>
<dbReference type="InterPro" id="IPR045864">
    <property type="entry name" value="aa-tRNA-synth_II/BPL/LPL"/>
</dbReference>
<evidence type="ECO:0000256" key="16">
    <source>
        <dbReference type="ARBA" id="ARBA00073229"/>
    </source>
</evidence>
<comment type="catalytic activity">
    <reaction evidence="14">
        <text>tRNA(Phe) + L-phenylalanine + ATP = L-phenylalanyl-tRNA(Phe) + AMP + diphosphate + H(+)</text>
        <dbReference type="Rhea" id="RHEA:19413"/>
        <dbReference type="Rhea" id="RHEA-COMP:9668"/>
        <dbReference type="Rhea" id="RHEA-COMP:9699"/>
        <dbReference type="ChEBI" id="CHEBI:15378"/>
        <dbReference type="ChEBI" id="CHEBI:30616"/>
        <dbReference type="ChEBI" id="CHEBI:33019"/>
        <dbReference type="ChEBI" id="CHEBI:58095"/>
        <dbReference type="ChEBI" id="CHEBI:78442"/>
        <dbReference type="ChEBI" id="CHEBI:78531"/>
        <dbReference type="ChEBI" id="CHEBI:456215"/>
        <dbReference type="EC" id="6.1.1.20"/>
    </reaction>
</comment>
<dbReference type="eggNOG" id="KOG2783">
    <property type="taxonomic scope" value="Eukaryota"/>
</dbReference>
<dbReference type="Gene3D" id="3.30.930.10">
    <property type="entry name" value="Bira Bifunctional Protein, Domain 2"/>
    <property type="match status" value="1"/>
</dbReference>
<dbReference type="EC" id="6.1.1.20" evidence="4"/>
<comment type="subcellular location">
    <subcellularLocation>
        <location evidence="1">Mitochondrion matrix</location>
    </subcellularLocation>
</comment>
<dbReference type="PROSITE" id="PS51447">
    <property type="entry name" value="FDX_ACB"/>
    <property type="match status" value="1"/>
</dbReference>
<dbReference type="AlphaFoldDB" id="T1FZM6"/>
<evidence type="ECO:0000259" key="17">
    <source>
        <dbReference type="PROSITE" id="PS51447"/>
    </source>
</evidence>
<dbReference type="GO" id="GO:0005759">
    <property type="term" value="C:mitochondrial matrix"/>
    <property type="evidence" value="ECO:0007669"/>
    <property type="project" value="UniProtKB-SubCell"/>
</dbReference>
<evidence type="ECO:0000256" key="13">
    <source>
        <dbReference type="ARBA" id="ARBA00031194"/>
    </source>
</evidence>
<keyword evidence="10" id="KW-0007">Acetylation</keyword>
<proteinExistence type="inferred from homology"/>
<reference evidence="20" key="1">
    <citation type="submission" date="2012-12" db="EMBL/GenBank/DDBJ databases">
        <authorList>
            <person name="Hellsten U."/>
            <person name="Grimwood J."/>
            <person name="Chapman J.A."/>
            <person name="Shapiro H."/>
            <person name="Aerts A."/>
            <person name="Otillar R.P."/>
            <person name="Terry A.Y."/>
            <person name="Boore J.L."/>
            <person name="Simakov O."/>
            <person name="Marletaz F."/>
            <person name="Cho S.-J."/>
            <person name="Edsinger-Gonzales E."/>
            <person name="Havlak P."/>
            <person name="Kuo D.-H."/>
            <person name="Larsson T."/>
            <person name="Lv J."/>
            <person name="Arendt D."/>
            <person name="Savage R."/>
            <person name="Osoegawa K."/>
            <person name="de Jong P."/>
            <person name="Lindberg D.R."/>
            <person name="Seaver E.C."/>
            <person name="Weisblat D.A."/>
            <person name="Putnam N.H."/>
            <person name="Grigoriev I.V."/>
            <person name="Rokhsar D.S."/>
        </authorList>
    </citation>
    <scope>NUCLEOTIDE SEQUENCE</scope>
</reference>
<dbReference type="FunFam" id="3.30.70.380:FF:000002">
    <property type="entry name" value="phenylalanine--tRNA ligase, mitochondrial"/>
    <property type="match status" value="1"/>
</dbReference>
<dbReference type="CDD" id="cd00496">
    <property type="entry name" value="PheRS_alpha_core"/>
    <property type="match status" value="1"/>
</dbReference>
<dbReference type="GO" id="GO:0006432">
    <property type="term" value="P:phenylalanyl-tRNA aminoacylation"/>
    <property type="evidence" value="ECO:0000318"/>
    <property type="project" value="GO_Central"/>
</dbReference>
<keyword evidence="9" id="KW-0809">Transit peptide</keyword>
<dbReference type="RefSeq" id="XP_009027235.1">
    <property type="nucleotide sequence ID" value="XM_009028987.1"/>
</dbReference>
<evidence type="ECO:0000256" key="15">
    <source>
        <dbReference type="ARBA" id="ARBA00060211"/>
    </source>
</evidence>
<gene>
    <name evidence="19" type="primary">20214274</name>
    <name evidence="18" type="ORF">HELRODRAFT_68960</name>
</gene>
<sequence>MPSHTTDTRFNNYSEIELFNQKYPIDSCTNITPRITSKLNKQLHNKRGHPLFLTRQRIQNYFYNNFIKSSGNPLFAVFDNISPIVTPYQNFDSLLFPHDHPGRLATDTYYINSKHLLRSHITAHDEELIKMGFNAFLSVGDVFRRDEIDFSHYPAFHQLDGLRLFSEQELFHGIKDPTGLKLFENGNRTNDKQDKHTVDASKLVEFDLKHVLVGITQKLFGKDIKYRWVDCYFPFTHPSWELEIFYENEWMEVLGCGVLEQAIAINAGAGNKVGWAFGIGLDRLAMIQYHIPDIRLLWSEDRRFLDQFNVDNPETKIVYKPISKYMCRQTDISFWITDSFVSSDFYDLVRSVGGDNIERVALIDIYSDVKTARTSHCYTITFQHMERVISVEEVKEIHNHIALLAEQQLGVQIR</sequence>
<keyword evidence="12" id="KW-0030">Aminoacyl-tRNA synthetase</keyword>
<reference evidence="18 20" key="2">
    <citation type="journal article" date="2013" name="Nature">
        <title>Insights into bilaterian evolution from three spiralian genomes.</title>
        <authorList>
            <person name="Simakov O."/>
            <person name="Marletaz F."/>
            <person name="Cho S.J."/>
            <person name="Edsinger-Gonzales E."/>
            <person name="Havlak P."/>
            <person name="Hellsten U."/>
            <person name="Kuo D.H."/>
            <person name="Larsson T."/>
            <person name="Lv J."/>
            <person name="Arendt D."/>
            <person name="Savage R."/>
            <person name="Osoegawa K."/>
            <person name="de Jong P."/>
            <person name="Grimwood J."/>
            <person name="Chapman J.A."/>
            <person name="Shapiro H."/>
            <person name="Aerts A."/>
            <person name="Otillar R.P."/>
            <person name="Terry A.Y."/>
            <person name="Boore J.L."/>
            <person name="Grigoriev I.V."/>
            <person name="Lindberg D.R."/>
            <person name="Seaver E.C."/>
            <person name="Weisblat D.A."/>
            <person name="Putnam N.H."/>
            <person name="Rokhsar D.S."/>
        </authorList>
    </citation>
    <scope>NUCLEOTIDE SEQUENCE</scope>
</reference>
<reference evidence="19" key="3">
    <citation type="submission" date="2015-06" db="UniProtKB">
        <authorList>
            <consortium name="EnsemblMetazoa"/>
        </authorList>
    </citation>
    <scope>IDENTIFICATION</scope>
</reference>
<evidence type="ECO:0000313" key="18">
    <source>
        <dbReference type="EMBL" id="ESN94226.1"/>
    </source>
</evidence>
<organism evidence="19 20">
    <name type="scientific">Helobdella robusta</name>
    <name type="common">Californian leech</name>
    <dbReference type="NCBI Taxonomy" id="6412"/>
    <lineage>
        <taxon>Eukaryota</taxon>
        <taxon>Metazoa</taxon>
        <taxon>Spiralia</taxon>
        <taxon>Lophotrochozoa</taxon>
        <taxon>Annelida</taxon>
        <taxon>Clitellata</taxon>
        <taxon>Hirudinea</taxon>
        <taxon>Rhynchobdellida</taxon>
        <taxon>Glossiphoniidae</taxon>
        <taxon>Helobdella</taxon>
    </lineage>
</organism>
<evidence type="ECO:0000256" key="11">
    <source>
        <dbReference type="ARBA" id="ARBA00023128"/>
    </source>
</evidence>
<keyword evidence="20" id="KW-1185">Reference proteome</keyword>
<comment type="similarity">
    <text evidence="2">Belongs to the class-II aminoacyl-tRNA synthetase family.</text>
</comment>
<dbReference type="CTD" id="20214274"/>
<keyword evidence="5" id="KW-0436">Ligase</keyword>
<dbReference type="PANTHER" id="PTHR11538:SF41">
    <property type="entry name" value="PHENYLALANINE--TRNA LIGASE, MITOCHONDRIAL"/>
    <property type="match status" value="1"/>
</dbReference>
<evidence type="ECO:0000256" key="6">
    <source>
        <dbReference type="ARBA" id="ARBA00022741"/>
    </source>
</evidence>
<dbReference type="GO" id="GO:0005524">
    <property type="term" value="F:ATP binding"/>
    <property type="evidence" value="ECO:0007669"/>
    <property type="project" value="UniProtKB-KW"/>
</dbReference>
<dbReference type="HOGENOM" id="CLU_022696_1_0_1"/>
<evidence type="ECO:0000256" key="1">
    <source>
        <dbReference type="ARBA" id="ARBA00004305"/>
    </source>
</evidence>
<evidence type="ECO:0000313" key="20">
    <source>
        <dbReference type="Proteomes" id="UP000015101"/>
    </source>
</evidence>
<dbReference type="KEGG" id="hro:HELRODRAFT_68960"/>
<comment type="function">
    <text evidence="15">Is responsible for the charging of tRNA(Phe) with phenylalanine in mitochondrial translation. To a lesser extent, also catalyzes direct attachment of m-Tyr (an oxidized version of Phe) to tRNA(Phe), thereby opening the way for delivery of the misacylated tRNA to the ribosome and incorporation of ROS-damaged amino acid into proteins.</text>
</comment>
<evidence type="ECO:0000256" key="10">
    <source>
        <dbReference type="ARBA" id="ARBA00022990"/>
    </source>
</evidence>
<dbReference type="GO" id="GO:0000049">
    <property type="term" value="F:tRNA binding"/>
    <property type="evidence" value="ECO:0007669"/>
    <property type="project" value="InterPro"/>
</dbReference>
<protein>
    <recommendedName>
        <fullName evidence="16">Phenylalanine--tRNA ligase, mitochondrial</fullName>
        <ecNumber evidence="4">6.1.1.20</ecNumber>
    </recommendedName>
    <alternativeName>
        <fullName evidence="13">Phenylalanyl-tRNA synthetase</fullName>
    </alternativeName>
</protein>
<dbReference type="EMBL" id="AMQM01001516">
    <property type="status" value="NOT_ANNOTATED_CDS"/>
    <property type="molecule type" value="Genomic_DNA"/>
</dbReference>
<evidence type="ECO:0000313" key="19">
    <source>
        <dbReference type="EnsemblMetazoa" id="HelroP68960"/>
    </source>
</evidence>
<accession>T1FZM6</accession>
<dbReference type="FunCoup" id="T1FZM6">
    <property type="interactions" value="1333"/>
</dbReference>
<dbReference type="Pfam" id="PF01409">
    <property type="entry name" value="tRNA-synt_2d"/>
    <property type="match status" value="2"/>
</dbReference>
<dbReference type="GO" id="GO:0005737">
    <property type="term" value="C:cytoplasm"/>
    <property type="evidence" value="ECO:0000318"/>
    <property type="project" value="GO_Central"/>
</dbReference>
<dbReference type="EnsemblMetazoa" id="HelroT68960">
    <property type="protein sequence ID" value="HelroP68960"/>
    <property type="gene ID" value="HelroG68960"/>
</dbReference>
<evidence type="ECO:0000256" key="12">
    <source>
        <dbReference type="ARBA" id="ARBA00023146"/>
    </source>
</evidence>
<evidence type="ECO:0000256" key="2">
    <source>
        <dbReference type="ARBA" id="ARBA00008226"/>
    </source>
</evidence>
<dbReference type="InParanoid" id="T1FZM6"/>
<dbReference type="Pfam" id="PF03147">
    <property type="entry name" value="FDX-ACB"/>
    <property type="match status" value="1"/>
</dbReference>
<evidence type="ECO:0000256" key="3">
    <source>
        <dbReference type="ARBA" id="ARBA00011245"/>
    </source>
</evidence>
<evidence type="ECO:0000256" key="8">
    <source>
        <dbReference type="ARBA" id="ARBA00022917"/>
    </source>
</evidence>
<dbReference type="SMART" id="SM00896">
    <property type="entry name" value="FDX-ACB"/>
    <property type="match status" value="1"/>
</dbReference>
<dbReference type="EMBL" id="KB097571">
    <property type="protein sequence ID" value="ESN94226.1"/>
    <property type="molecule type" value="Genomic_DNA"/>
</dbReference>
<evidence type="ECO:0000256" key="14">
    <source>
        <dbReference type="ARBA" id="ARBA00049255"/>
    </source>
</evidence>
<dbReference type="OrthoDB" id="4457at2759"/>
<dbReference type="SUPFAM" id="SSF54991">
    <property type="entry name" value="Anticodon-binding domain of PheRS"/>
    <property type="match status" value="1"/>
</dbReference>
<evidence type="ECO:0000256" key="4">
    <source>
        <dbReference type="ARBA" id="ARBA00012814"/>
    </source>
</evidence>
<evidence type="ECO:0000256" key="5">
    <source>
        <dbReference type="ARBA" id="ARBA00022598"/>
    </source>
</evidence>
<evidence type="ECO:0000256" key="9">
    <source>
        <dbReference type="ARBA" id="ARBA00022946"/>
    </source>
</evidence>
<dbReference type="InterPro" id="IPR005121">
    <property type="entry name" value="Fdx_antiC-bd"/>
</dbReference>
<keyword evidence="7" id="KW-0067">ATP-binding</keyword>
<keyword evidence="8" id="KW-0648">Protein biosynthesis</keyword>
<keyword evidence="11" id="KW-0496">Mitochondrion</keyword>
<keyword evidence="6" id="KW-0547">Nucleotide-binding</keyword>
<dbReference type="PANTHER" id="PTHR11538">
    <property type="entry name" value="PHENYLALANYL-TRNA SYNTHETASE"/>
    <property type="match status" value="1"/>
</dbReference>
<dbReference type="OMA" id="PISHYPQ"/>
<name>T1FZM6_HELRO</name>
<dbReference type="SUPFAM" id="SSF55681">
    <property type="entry name" value="Class II aaRS and biotin synthetases"/>
    <property type="match status" value="1"/>
</dbReference>
<dbReference type="STRING" id="6412.T1FZM6"/>
<dbReference type="InterPro" id="IPR002319">
    <property type="entry name" value="Phenylalanyl-tRNA_Synthase"/>
</dbReference>
<dbReference type="GO" id="GO:0005739">
    <property type="term" value="C:mitochondrion"/>
    <property type="evidence" value="ECO:0000318"/>
    <property type="project" value="GO_Central"/>
</dbReference>
<comment type="subunit">
    <text evidence="3">Monomer.</text>
</comment>
<dbReference type="InterPro" id="IPR036690">
    <property type="entry name" value="Fdx_antiC-bd_sf"/>
</dbReference>